<keyword evidence="7" id="KW-0915">Sodium</keyword>
<keyword evidence="8 13" id="KW-0406">Ion transport</keyword>
<evidence type="ECO:0000256" key="13">
    <source>
        <dbReference type="RuleBase" id="RU000679"/>
    </source>
</evidence>
<evidence type="ECO:0000256" key="6">
    <source>
        <dbReference type="ARBA" id="ARBA00022989"/>
    </source>
</evidence>
<evidence type="ECO:0000256" key="10">
    <source>
        <dbReference type="ARBA" id="ARBA00023180"/>
    </source>
</evidence>
<reference evidence="15 17" key="2">
    <citation type="submission" date="2018-11" db="EMBL/GenBank/DDBJ databases">
        <authorList>
            <consortium name="Pathogen Informatics"/>
        </authorList>
    </citation>
    <scope>NUCLEOTIDE SEQUENCE [LARGE SCALE GENOMIC DNA]</scope>
</reference>
<evidence type="ECO:0000256" key="5">
    <source>
        <dbReference type="ARBA" id="ARBA00022692"/>
    </source>
</evidence>
<evidence type="ECO:0000313" key="16">
    <source>
        <dbReference type="Proteomes" id="UP000038040"/>
    </source>
</evidence>
<dbReference type="PRINTS" id="PR01078">
    <property type="entry name" value="AMINACHANNEL"/>
</dbReference>
<dbReference type="Gene3D" id="1.10.287.820">
    <property type="entry name" value="Acid-sensing ion channel domain"/>
    <property type="match status" value="1"/>
</dbReference>
<name>A0A0N4UPF1_DRAME</name>
<keyword evidence="4 13" id="KW-0894">Sodium channel</keyword>
<keyword evidence="6 14" id="KW-1133">Transmembrane helix</keyword>
<evidence type="ECO:0000256" key="2">
    <source>
        <dbReference type="ARBA" id="ARBA00007193"/>
    </source>
</evidence>
<evidence type="ECO:0000256" key="12">
    <source>
        <dbReference type="ARBA" id="ARBA00023303"/>
    </source>
</evidence>
<evidence type="ECO:0000256" key="9">
    <source>
        <dbReference type="ARBA" id="ARBA00023136"/>
    </source>
</evidence>
<evidence type="ECO:0000256" key="8">
    <source>
        <dbReference type="ARBA" id="ARBA00023065"/>
    </source>
</evidence>
<protein>
    <submittedName>
        <fullName evidence="18">Amiloride-sensitive sodium channel subunit alpha</fullName>
    </submittedName>
</protein>
<dbReference type="STRING" id="318479.A0A0N4UPF1"/>
<dbReference type="Gene3D" id="1.10.287.770">
    <property type="entry name" value="YojJ-like"/>
    <property type="match status" value="1"/>
</dbReference>
<proteinExistence type="inferred from homology"/>
<dbReference type="PANTHER" id="PTHR11690:SF222">
    <property type="entry name" value="AMILORIDE-SENSITIVE SODIUM CHANNEL SUBUNIT GAMMA"/>
    <property type="match status" value="1"/>
</dbReference>
<dbReference type="WBParaSite" id="DME_0000983401-mRNA-1">
    <property type="protein sequence ID" value="DME_0000983401-mRNA-1"/>
    <property type="gene ID" value="DME_0000983401"/>
</dbReference>
<evidence type="ECO:0000256" key="11">
    <source>
        <dbReference type="ARBA" id="ARBA00023201"/>
    </source>
</evidence>
<comment type="similarity">
    <text evidence="2 13">Belongs to the amiloride-sensitive sodium channel (TC 1.A.6) family.</text>
</comment>
<keyword evidence="5 13" id="KW-0812">Transmembrane</keyword>
<feature type="transmembrane region" description="Helical" evidence="14">
    <location>
        <begin position="60"/>
        <end position="81"/>
    </location>
</feature>
<evidence type="ECO:0000256" key="14">
    <source>
        <dbReference type="SAM" id="Phobius"/>
    </source>
</evidence>
<keyword evidence="9 14" id="KW-0472">Membrane</keyword>
<comment type="subcellular location">
    <subcellularLocation>
        <location evidence="1">Membrane</location>
        <topology evidence="1">Multi-pass membrane protein</topology>
    </subcellularLocation>
</comment>
<organism evidence="16 18">
    <name type="scientific">Dracunculus medinensis</name>
    <name type="common">Guinea worm</name>
    <dbReference type="NCBI Taxonomy" id="318479"/>
    <lineage>
        <taxon>Eukaryota</taxon>
        <taxon>Metazoa</taxon>
        <taxon>Ecdysozoa</taxon>
        <taxon>Nematoda</taxon>
        <taxon>Chromadorea</taxon>
        <taxon>Rhabditida</taxon>
        <taxon>Spirurina</taxon>
        <taxon>Dracunculoidea</taxon>
        <taxon>Dracunculidae</taxon>
        <taxon>Dracunculus</taxon>
    </lineage>
</organism>
<keyword evidence="11 13" id="KW-0739">Sodium transport</keyword>
<sequence length="526" mass="60733">MKSIKSRASHLIVEVPVEQLRKFAKTEGMNSLSRETQHFVGICTMHGPLRVYRGKSYSRWFWTSTVTLSIILLLFQVSTLLEIYNSRPTVSQVLFLLPENGLIFPSVTICNYNPIRKSYVDNLKNKGYLSQTALDYISQAYAEVEQLYDNANVSDLRQGHNAFTRINGAYNFSINEFFEDAGFPCEEMLMLCSFGGRYFDCCKYAKTTLTTLGKCQQLHLSSSSDQWMQRQTEAGIDNGLQIIVDFHSEELLGRENGEDQPYFSNGIEHGFRYFVHEADSIAYLSAEGISVSPGYRVYSAITTNKFLLLEKKNWGGCISKWPEGYETKRPYSASKCKALCRAKYFYDYCKCSPFIYNIDGAYKVCSPYEIYTYELGHAYTLPKCSECMVECESWEFHAYNSYGYGFSNGAVRWLNRRNENWTSGHIRSNFAIINIYFRDMSYNEYSQVQGTTLTQMLSDIGGNMGLFLGMSFISCAELIIYLFKITWIMISKKRRQYMVLKKEKELVRFSTREIEFYKILPAVNEI</sequence>
<feature type="transmembrane region" description="Helical" evidence="14">
    <location>
        <begin position="464"/>
        <end position="490"/>
    </location>
</feature>
<evidence type="ECO:0000313" key="18">
    <source>
        <dbReference type="WBParaSite" id="DME_0000983401-mRNA-1"/>
    </source>
</evidence>
<dbReference type="Proteomes" id="UP000274756">
    <property type="component" value="Unassembled WGS sequence"/>
</dbReference>
<dbReference type="InterPro" id="IPR001873">
    <property type="entry name" value="ENaC"/>
</dbReference>
<evidence type="ECO:0000313" key="15">
    <source>
        <dbReference type="EMBL" id="VDN53444.1"/>
    </source>
</evidence>
<keyword evidence="12 13" id="KW-0407">Ion channel</keyword>
<reference evidence="18" key="1">
    <citation type="submission" date="2017-02" db="UniProtKB">
        <authorList>
            <consortium name="WormBaseParasite"/>
        </authorList>
    </citation>
    <scope>IDENTIFICATION</scope>
</reference>
<dbReference type="AlphaFoldDB" id="A0A0N4UPF1"/>
<evidence type="ECO:0000256" key="3">
    <source>
        <dbReference type="ARBA" id="ARBA00022448"/>
    </source>
</evidence>
<dbReference type="PANTHER" id="PTHR11690">
    <property type="entry name" value="AMILORIDE-SENSITIVE SODIUM CHANNEL-RELATED"/>
    <property type="match status" value="1"/>
</dbReference>
<dbReference type="Proteomes" id="UP000038040">
    <property type="component" value="Unplaced"/>
</dbReference>
<evidence type="ECO:0000256" key="1">
    <source>
        <dbReference type="ARBA" id="ARBA00004141"/>
    </source>
</evidence>
<dbReference type="Pfam" id="PF00858">
    <property type="entry name" value="ASC"/>
    <property type="match status" value="1"/>
</dbReference>
<keyword evidence="10" id="KW-0325">Glycoprotein</keyword>
<keyword evidence="17" id="KW-1185">Reference proteome</keyword>
<dbReference type="GO" id="GO:0015280">
    <property type="term" value="F:ligand-gated sodium channel activity"/>
    <property type="evidence" value="ECO:0007669"/>
    <property type="project" value="TreeGrafter"/>
</dbReference>
<evidence type="ECO:0000256" key="4">
    <source>
        <dbReference type="ARBA" id="ARBA00022461"/>
    </source>
</evidence>
<keyword evidence="3 13" id="KW-0813">Transport</keyword>
<accession>A0A0N4UPF1</accession>
<dbReference type="OrthoDB" id="8065060at2759"/>
<dbReference type="EMBL" id="UYYG01000132">
    <property type="protein sequence ID" value="VDN53444.1"/>
    <property type="molecule type" value="Genomic_DNA"/>
</dbReference>
<evidence type="ECO:0000256" key="7">
    <source>
        <dbReference type="ARBA" id="ARBA00023053"/>
    </source>
</evidence>
<gene>
    <name evidence="15" type="ORF">DME_LOCUS3417</name>
</gene>
<dbReference type="GO" id="GO:0005886">
    <property type="term" value="C:plasma membrane"/>
    <property type="evidence" value="ECO:0007669"/>
    <property type="project" value="TreeGrafter"/>
</dbReference>
<evidence type="ECO:0000313" key="17">
    <source>
        <dbReference type="Proteomes" id="UP000274756"/>
    </source>
</evidence>